<name>A0A8D8V5Y5_9HEMI</name>
<dbReference type="PANTHER" id="PTHR36983">
    <property type="entry name" value="DNAJ HOMOLOG SUBFAMILY C MEMBER 13"/>
    <property type="match status" value="1"/>
</dbReference>
<dbReference type="GO" id="GO:0006898">
    <property type="term" value="P:receptor-mediated endocytosis"/>
    <property type="evidence" value="ECO:0007669"/>
    <property type="project" value="TreeGrafter"/>
</dbReference>
<dbReference type="EMBL" id="HBUF01352925">
    <property type="protein sequence ID" value="CAG6715272.1"/>
    <property type="molecule type" value="Transcribed_RNA"/>
</dbReference>
<sequence length="197" mass="22070">MRDTSLVWSLLRAMFSYDYTLAECEVERSEDQNQQELSNSLARLSVKACSRLAGSPDSPSSCMELFSRLLTPHLARELVNDNADQLLKLLTSNVRTPTLIWNNTTRAQLTEILETNLANNSNATVPLSVRYASHTDELVVGGVFIRVYNEMPSHQIEDSKTFVLDLLSYLKSVGDPSVCDKSTVDDIVINRFCPSLH</sequence>
<organism evidence="1">
    <name type="scientific">Cacopsylla melanoneura</name>
    <dbReference type="NCBI Taxonomy" id="428564"/>
    <lineage>
        <taxon>Eukaryota</taxon>
        <taxon>Metazoa</taxon>
        <taxon>Ecdysozoa</taxon>
        <taxon>Arthropoda</taxon>
        <taxon>Hexapoda</taxon>
        <taxon>Insecta</taxon>
        <taxon>Pterygota</taxon>
        <taxon>Neoptera</taxon>
        <taxon>Paraneoptera</taxon>
        <taxon>Hemiptera</taxon>
        <taxon>Sternorrhyncha</taxon>
        <taxon>Psylloidea</taxon>
        <taxon>Psyllidae</taxon>
        <taxon>Psyllinae</taxon>
        <taxon>Cacopsylla</taxon>
    </lineage>
</organism>
<dbReference type="GO" id="GO:0010008">
    <property type="term" value="C:endosome membrane"/>
    <property type="evidence" value="ECO:0007669"/>
    <property type="project" value="TreeGrafter"/>
</dbReference>
<dbReference type="InterPro" id="IPR044978">
    <property type="entry name" value="GRV2/DNAJC13"/>
</dbReference>
<dbReference type="PANTHER" id="PTHR36983:SF2">
    <property type="entry name" value="DNAJ HOMOLOG SUBFAMILY C MEMBER 13"/>
    <property type="match status" value="1"/>
</dbReference>
<dbReference type="GO" id="GO:2000641">
    <property type="term" value="P:regulation of early endosome to late endosome transport"/>
    <property type="evidence" value="ECO:0007669"/>
    <property type="project" value="InterPro"/>
</dbReference>
<dbReference type="GO" id="GO:0007032">
    <property type="term" value="P:endosome organization"/>
    <property type="evidence" value="ECO:0007669"/>
    <property type="project" value="InterPro"/>
</dbReference>
<dbReference type="AlphaFoldDB" id="A0A8D8V5Y5"/>
<reference evidence="1" key="1">
    <citation type="submission" date="2021-05" db="EMBL/GenBank/DDBJ databases">
        <authorList>
            <person name="Alioto T."/>
            <person name="Alioto T."/>
            <person name="Gomez Garrido J."/>
        </authorList>
    </citation>
    <scope>NUCLEOTIDE SEQUENCE</scope>
</reference>
<accession>A0A8D8V5Y5</accession>
<protein>
    <submittedName>
        <fullName evidence="1">DnaJ homolog subfamily C member 13</fullName>
    </submittedName>
</protein>
<evidence type="ECO:0000313" key="1">
    <source>
        <dbReference type="EMBL" id="CAG6715272.1"/>
    </source>
</evidence>
<dbReference type="EMBL" id="HBUF01352926">
    <property type="protein sequence ID" value="CAG6715274.1"/>
    <property type="molecule type" value="Transcribed_RNA"/>
</dbReference>
<proteinExistence type="predicted"/>